<sequence>MVKLQPDNSLEVTGIFDRDGAVFAPKFVNCEPSGWLWAYNVDDHVDEDGSLPWPYEVEGASNLPFTPEQQELKLLFEECAGPEYSRLAYDEHSRRLA</sequence>
<dbReference type="AlphaFoldDB" id="A0A8H6CI02"/>
<evidence type="ECO:0000313" key="1">
    <source>
        <dbReference type="EMBL" id="KAF6223859.1"/>
    </source>
</evidence>
<dbReference type="RefSeq" id="XP_037158171.1">
    <property type="nucleotide sequence ID" value="XM_037314929.1"/>
</dbReference>
<comment type="caution">
    <text evidence="1">The sequence shown here is derived from an EMBL/GenBank/DDBJ whole genome shotgun (WGS) entry which is preliminary data.</text>
</comment>
<reference evidence="1 2" key="1">
    <citation type="journal article" date="2020" name="Genomics">
        <title>Complete, high-quality genomes from long-read metagenomic sequencing of two wolf lichen thalli reveals enigmatic genome architecture.</title>
        <authorList>
            <person name="McKenzie S.K."/>
            <person name="Walston R.F."/>
            <person name="Allen J.L."/>
        </authorList>
    </citation>
    <scope>NUCLEOTIDE SEQUENCE [LARGE SCALE GENOMIC DNA]</scope>
    <source>
        <strain evidence="1">WasteWater2</strain>
    </source>
</reference>
<dbReference type="OrthoDB" id="10003767at2759"/>
<evidence type="ECO:0000313" key="2">
    <source>
        <dbReference type="Proteomes" id="UP000578531"/>
    </source>
</evidence>
<keyword evidence="2" id="KW-1185">Reference proteome</keyword>
<dbReference type="GeneID" id="59294732"/>
<protein>
    <submittedName>
        <fullName evidence="1">Uncharacterized protein</fullName>
    </submittedName>
</protein>
<accession>A0A8H6CI02</accession>
<dbReference type="Proteomes" id="UP000578531">
    <property type="component" value="Unassembled WGS sequence"/>
</dbReference>
<organism evidence="1 2">
    <name type="scientific">Letharia columbiana</name>
    <dbReference type="NCBI Taxonomy" id="112416"/>
    <lineage>
        <taxon>Eukaryota</taxon>
        <taxon>Fungi</taxon>
        <taxon>Dikarya</taxon>
        <taxon>Ascomycota</taxon>
        <taxon>Pezizomycotina</taxon>
        <taxon>Lecanoromycetes</taxon>
        <taxon>OSLEUM clade</taxon>
        <taxon>Lecanoromycetidae</taxon>
        <taxon>Lecanorales</taxon>
        <taxon>Lecanorineae</taxon>
        <taxon>Parmeliaceae</taxon>
        <taxon>Letharia</taxon>
    </lineage>
</organism>
<gene>
    <name evidence="1" type="ORF">HO173_013104</name>
</gene>
<proteinExistence type="predicted"/>
<dbReference type="EMBL" id="JACCJC010000130">
    <property type="protein sequence ID" value="KAF6223859.1"/>
    <property type="molecule type" value="Genomic_DNA"/>
</dbReference>
<name>A0A8H6CI02_9LECA</name>